<evidence type="ECO:0000313" key="3">
    <source>
        <dbReference type="EMBL" id="ERJ97698.1"/>
    </source>
</evidence>
<dbReference type="Proteomes" id="UP000016412">
    <property type="component" value="Unassembled WGS sequence"/>
</dbReference>
<dbReference type="Pfam" id="PF13306">
    <property type="entry name" value="LRR_5"/>
    <property type="match status" value="1"/>
</dbReference>
<dbReference type="EMBL" id="AVQI01000084">
    <property type="protein sequence ID" value="ERJ97698.1"/>
    <property type="molecule type" value="Genomic_DNA"/>
</dbReference>
<dbReference type="EMBL" id="AUZJ01000043">
    <property type="protein sequence ID" value="ERF60274.1"/>
    <property type="molecule type" value="Genomic_DNA"/>
</dbReference>
<dbReference type="RefSeq" id="WP_021330673.1">
    <property type="nucleotide sequence ID" value="NZ_AUZJ01000043.1"/>
</dbReference>
<dbReference type="AlphaFoldDB" id="U2MEG2"/>
<evidence type="ECO:0000313" key="5">
    <source>
        <dbReference type="Proteomes" id="UP000016646"/>
    </source>
</evidence>
<dbReference type="Gene3D" id="3.80.10.10">
    <property type="entry name" value="Ribonuclease Inhibitor"/>
    <property type="match status" value="1"/>
</dbReference>
<evidence type="ECO:0000313" key="4">
    <source>
        <dbReference type="Proteomes" id="UP000016412"/>
    </source>
</evidence>
<protein>
    <submittedName>
        <fullName evidence="2">Leucine rich repeat domain protein</fullName>
    </submittedName>
</protein>
<dbReference type="OrthoDB" id="308849at2"/>
<proteinExistence type="predicted"/>
<keyword evidence="1" id="KW-0732">Signal</keyword>
<dbReference type="InterPro" id="IPR026906">
    <property type="entry name" value="LRR_5"/>
</dbReference>
<reference evidence="4 5" key="1">
    <citation type="submission" date="2013-08" db="EMBL/GenBank/DDBJ databases">
        <authorList>
            <person name="Durkin A.S."/>
            <person name="Haft D.R."/>
            <person name="McCorrison J."/>
            <person name="Torralba M."/>
            <person name="Gillis M."/>
            <person name="Haft D.H."/>
            <person name="Methe B."/>
            <person name="Sutton G."/>
            <person name="Nelson K.E."/>
        </authorList>
    </citation>
    <scope>NUCLEOTIDE SEQUENCE [LARGE SCALE GENOMIC DNA]</scope>
    <source>
        <strain evidence="3 5">ATCC 35536</strain>
        <strain evidence="2 4">VPI DR56BR1116</strain>
    </source>
</reference>
<comment type="caution">
    <text evidence="2">The sequence shown here is derived from an EMBL/GenBank/DDBJ whole genome shotgun (WGS) entry which is preliminary data.</text>
</comment>
<dbReference type="PATRIC" id="fig|1125725.3.peg.1797"/>
<gene>
    <name evidence="3" type="ORF">HMPREF0860_0409</name>
    <name evidence="2" type="ORF">HMPREF1325_2623</name>
</gene>
<organism evidence="2 4">
    <name type="scientific">Treponema socranskii subsp. socranskii VPI DR56BR1116 = ATCC 35536</name>
    <dbReference type="NCBI Taxonomy" id="1125725"/>
    <lineage>
        <taxon>Bacteria</taxon>
        <taxon>Pseudomonadati</taxon>
        <taxon>Spirochaetota</taxon>
        <taxon>Spirochaetia</taxon>
        <taxon>Spirochaetales</taxon>
        <taxon>Treponemataceae</taxon>
        <taxon>Treponema</taxon>
    </lineage>
</organism>
<name>U2MEG2_TRESO</name>
<sequence length="335" mass="38287">MRKSIIALAVFCSVFSAFAQKTFTVSEFKSYVENYKIASGAESETVPIKIKDVLSSETQNNLVTLTWKTENSQNLYFDLDLSECTYADDDCILELFHIKNVRRCVLPMSTKFLRYFDCMQLEEITLPDGLEEINYNAFFDVPSLKRIEIPASVRYVGACAFGDCLSLEYILIDKTANTKDWSLAWNAWNDAKIVYSDEKDFSDKKTDKKNDEPPAGKRGTVAFDHANYHMWDDIAYTITLAEKPAKTQKANIFVYDVHNGGELMGTLPIKIKKNKTVYTFTGVPTQHFELPETDLIYTILKECHEYWAKMKFILVLKNGDRIDLAGSARCYVTLP</sequence>
<evidence type="ECO:0000313" key="2">
    <source>
        <dbReference type="EMBL" id="ERF60274.1"/>
    </source>
</evidence>
<dbReference type="InterPro" id="IPR032675">
    <property type="entry name" value="LRR_dom_sf"/>
</dbReference>
<feature type="chain" id="PRO_5004632483" evidence="1">
    <location>
        <begin position="20"/>
        <end position="335"/>
    </location>
</feature>
<keyword evidence="5" id="KW-1185">Reference proteome</keyword>
<feature type="signal peptide" evidence="1">
    <location>
        <begin position="1"/>
        <end position="19"/>
    </location>
</feature>
<dbReference type="STRING" id="1125725.HMPREF1325_2623"/>
<accession>U2MEG2</accession>
<dbReference type="Proteomes" id="UP000016646">
    <property type="component" value="Unassembled WGS sequence"/>
</dbReference>
<evidence type="ECO:0000256" key="1">
    <source>
        <dbReference type="SAM" id="SignalP"/>
    </source>
</evidence>